<dbReference type="Proteomes" id="UP000030960">
    <property type="component" value="Unassembled WGS sequence"/>
</dbReference>
<gene>
    <name evidence="1" type="primary">metG_1</name>
    <name evidence="1" type="ORF">OA50_02590</name>
</gene>
<dbReference type="STRING" id="561184.SAMN05216376_110200"/>
<evidence type="ECO:0000313" key="2">
    <source>
        <dbReference type="Proteomes" id="UP000030960"/>
    </source>
</evidence>
<keyword evidence="1" id="KW-0436">Ligase</keyword>
<protein>
    <submittedName>
        <fullName evidence="1">Methionyl-tRNA synthetase</fullName>
        <ecNumber evidence="1">6.1.1.10</ecNumber>
    </submittedName>
</protein>
<sequence length="201" mass="22443">MQVLGVADALGLILDWVGQKEVLPASPPRPDLPAALPSVIAVSDALGPDFCSIGCHNNTLLNVQDRIWRPEDMRPDAKGVLPLITENQSVWQLGFVHSAPEQVLVKGDWLYGDDDLQPEDWCPLSMTSEDALILAVLINGFFGLFTRFETREEPDFEIRPADCPVLLWSHQALGIEWPGFWTDSDRRRLHFGGFGQTLIRV</sequence>
<proteinExistence type="predicted"/>
<keyword evidence="2" id="KW-1185">Reference proteome</keyword>
<evidence type="ECO:0000313" key="1">
    <source>
        <dbReference type="EMBL" id="KHQ53045.1"/>
    </source>
</evidence>
<dbReference type="AlphaFoldDB" id="A0A0B3RPH1"/>
<keyword evidence="1" id="KW-0030">Aminoacyl-tRNA synthetase</keyword>
<name>A0A0B3RPH1_9RHOB</name>
<dbReference type="EMBL" id="JSUQ01000009">
    <property type="protein sequence ID" value="KHQ53045.1"/>
    <property type="molecule type" value="Genomic_DNA"/>
</dbReference>
<dbReference type="GO" id="GO:0004825">
    <property type="term" value="F:methionine-tRNA ligase activity"/>
    <property type="evidence" value="ECO:0007669"/>
    <property type="project" value="UniProtKB-EC"/>
</dbReference>
<accession>A0A0B3RPH1</accession>
<organism evidence="1 2">
    <name type="scientific">Mameliella alba</name>
    <dbReference type="NCBI Taxonomy" id="561184"/>
    <lineage>
        <taxon>Bacteria</taxon>
        <taxon>Pseudomonadati</taxon>
        <taxon>Pseudomonadota</taxon>
        <taxon>Alphaproteobacteria</taxon>
        <taxon>Rhodobacterales</taxon>
        <taxon>Roseobacteraceae</taxon>
        <taxon>Mameliella</taxon>
    </lineage>
</organism>
<comment type="caution">
    <text evidence="1">The sequence shown here is derived from an EMBL/GenBank/DDBJ whole genome shotgun (WGS) entry which is preliminary data.</text>
</comment>
<dbReference type="EC" id="6.1.1.10" evidence="1"/>
<reference evidence="1 2" key="1">
    <citation type="submission" date="2014-10" db="EMBL/GenBank/DDBJ databases">
        <title>Genome sequence of Ponticoccus sp. strain UMTAT08 isolated from clonal culture of toxic dinoflagellate Alexandrium tamiyavanichii.</title>
        <authorList>
            <person name="Gan H.Y."/>
            <person name="Muhd D.-D."/>
            <person name="Mohd Noor M.E."/>
            <person name="Yeong Y.S."/>
            <person name="Usup G."/>
        </authorList>
    </citation>
    <scope>NUCLEOTIDE SEQUENCE [LARGE SCALE GENOMIC DNA]</scope>
    <source>
        <strain evidence="1 2">UMTAT08</strain>
    </source>
</reference>